<evidence type="ECO:0000256" key="2">
    <source>
        <dbReference type="ARBA" id="ARBA00023125"/>
    </source>
</evidence>
<keyword evidence="3" id="KW-0804">Transcription</keyword>
<name>A0A212UD79_9BACT</name>
<dbReference type="RefSeq" id="WP_088844545.1">
    <property type="nucleotide sequence ID" value="NZ_FYEW01000002.1"/>
</dbReference>
<dbReference type="Proteomes" id="UP000198131">
    <property type="component" value="Unassembled WGS sequence"/>
</dbReference>
<keyword evidence="6" id="KW-1185">Reference proteome</keyword>
<evidence type="ECO:0000256" key="3">
    <source>
        <dbReference type="ARBA" id="ARBA00023163"/>
    </source>
</evidence>
<organism evidence="5 6">
    <name type="scientific">Hymenobacter gelipurpurascens</name>
    <dbReference type="NCBI Taxonomy" id="89968"/>
    <lineage>
        <taxon>Bacteria</taxon>
        <taxon>Pseudomonadati</taxon>
        <taxon>Bacteroidota</taxon>
        <taxon>Cytophagia</taxon>
        <taxon>Cytophagales</taxon>
        <taxon>Hymenobacteraceae</taxon>
        <taxon>Hymenobacter</taxon>
    </lineage>
</organism>
<dbReference type="InterPro" id="IPR002577">
    <property type="entry name" value="HTH_HxlR"/>
</dbReference>
<accession>A0A212UD79</accession>
<dbReference type="EMBL" id="FYEW01000002">
    <property type="protein sequence ID" value="SNC76199.1"/>
    <property type="molecule type" value="Genomic_DNA"/>
</dbReference>
<dbReference type="InterPro" id="IPR036388">
    <property type="entry name" value="WH-like_DNA-bd_sf"/>
</dbReference>
<dbReference type="Gene3D" id="1.10.10.10">
    <property type="entry name" value="Winged helix-like DNA-binding domain superfamily/Winged helix DNA-binding domain"/>
    <property type="match status" value="1"/>
</dbReference>
<evidence type="ECO:0000259" key="4">
    <source>
        <dbReference type="PROSITE" id="PS51118"/>
    </source>
</evidence>
<dbReference type="InterPro" id="IPR036390">
    <property type="entry name" value="WH_DNA-bd_sf"/>
</dbReference>
<dbReference type="GO" id="GO:0003677">
    <property type="term" value="F:DNA binding"/>
    <property type="evidence" value="ECO:0007669"/>
    <property type="project" value="UniProtKB-KW"/>
</dbReference>
<dbReference type="PANTHER" id="PTHR33204">
    <property type="entry name" value="TRANSCRIPTIONAL REGULATOR, MARR FAMILY"/>
    <property type="match status" value="1"/>
</dbReference>
<dbReference type="SUPFAM" id="SSF46785">
    <property type="entry name" value="Winged helix' DNA-binding domain"/>
    <property type="match status" value="1"/>
</dbReference>
<evidence type="ECO:0000313" key="5">
    <source>
        <dbReference type="EMBL" id="SNC76199.1"/>
    </source>
</evidence>
<evidence type="ECO:0000256" key="1">
    <source>
        <dbReference type="ARBA" id="ARBA00023015"/>
    </source>
</evidence>
<dbReference type="AlphaFoldDB" id="A0A212UD79"/>
<protein>
    <submittedName>
        <fullName evidence="5">Transcriptional regulator, HxlR family</fullName>
    </submittedName>
</protein>
<dbReference type="OrthoDB" id="8231503at2"/>
<proteinExistence type="predicted"/>
<gene>
    <name evidence="5" type="ORF">SAMN06265337_3264</name>
</gene>
<dbReference type="PANTHER" id="PTHR33204:SF29">
    <property type="entry name" value="TRANSCRIPTIONAL REGULATOR"/>
    <property type="match status" value="1"/>
</dbReference>
<keyword evidence="2" id="KW-0238">DNA-binding</keyword>
<keyword evidence="1" id="KW-0805">Transcription regulation</keyword>
<feature type="domain" description="HTH hxlR-type" evidence="4">
    <location>
        <begin position="11"/>
        <end position="109"/>
    </location>
</feature>
<evidence type="ECO:0000313" key="6">
    <source>
        <dbReference type="Proteomes" id="UP000198131"/>
    </source>
</evidence>
<dbReference type="Pfam" id="PF01638">
    <property type="entry name" value="HxlR"/>
    <property type="match status" value="1"/>
</dbReference>
<reference evidence="6" key="1">
    <citation type="submission" date="2017-06" db="EMBL/GenBank/DDBJ databases">
        <authorList>
            <person name="Varghese N."/>
            <person name="Submissions S."/>
        </authorList>
    </citation>
    <scope>NUCLEOTIDE SEQUENCE [LARGE SCALE GENOMIC DNA]</scope>
    <source>
        <strain evidence="6">DSM 11116</strain>
    </source>
</reference>
<dbReference type="PROSITE" id="PS51118">
    <property type="entry name" value="HTH_HXLR"/>
    <property type="match status" value="1"/>
</dbReference>
<sequence>MKTDQLLNSTCAMTRTMGVLGGKWKPLIIWGIGRRRIRFGQLAAHMPLISRKVLAEQLKELEEAGLILREAFNEVPPRVDYSLTENGLRLLPILKSLCDWTSSCEAAGTAASTDVPIAETGYNCAL</sequence>